<evidence type="ECO:0000313" key="5">
    <source>
        <dbReference type="Proteomes" id="UP000593562"/>
    </source>
</evidence>
<organism evidence="4 5">
    <name type="scientific">Tripterygium wilfordii</name>
    <name type="common">Thunder God vine</name>
    <dbReference type="NCBI Taxonomy" id="458696"/>
    <lineage>
        <taxon>Eukaryota</taxon>
        <taxon>Viridiplantae</taxon>
        <taxon>Streptophyta</taxon>
        <taxon>Embryophyta</taxon>
        <taxon>Tracheophyta</taxon>
        <taxon>Spermatophyta</taxon>
        <taxon>Magnoliopsida</taxon>
        <taxon>eudicotyledons</taxon>
        <taxon>Gunneridae</taxon>
        <taxon>Pentapetalae</taxon>
        <taxon>rosids</taxon>
        <taxon>fabids</taxon>
        <taxon>Celastrales</taxon>
        <taxon>Celastraceae</taxon>
        <taxon>Tripterygium</taxon>
    </lineage>
</organism>
<evidence type="ECO:0000256" key="3">
    <source>
        <dbReference type="RuleBase" id="RU363018"/>
    </source>
</evidence>
<gene>
    <name evidence="4" type="ORF">HS088_TW13G00988</name>
</gene>
<dbReference type="NCBIfam" id="TIGR00055">
    <property type="entry name" value="uppS"/>
    <property type="match status" value="1"/>
</dbReference>
<evidence type="ECO:0000313" key="4">
    <source>
        <dbReference type="EMBL" id="KAF5738093.1"/>
    </source>
</evidence>
<dbReference type="Proteomes" id="UP000593562">
    <property type="component" value="Unassembled WGS sequence"/>
</dbReference>
<dbReference type="PANTHER" id="PTHR10291">
    <property type="entry name" value="DEHYDRODOLICHYL DIPHOSPHATE SYNTHASE FAMILY MEMBER"/>
    <property type="match status" value="1"/>
</dbReference>
<dbReference type="GO" id="GO:0005783">
    <property type="term" value="C:endoplasmic reticulum"/>
    <property type="evidence" value="ECO:0007669"/>
    <property type="project" value="TreeGrafter"/>
</dbReference>
<dbReference type="InterPro" id="IPR018520">
    <property type="entry name" value="UPP_synth-like_CS"/>
</dbReference>
<protein>
    <recommendedName>
        <fullName evidence="3">Alkyl transferase</fullName>
        <ecNumber evidence="3">2.5.1.-</ecNumber>
    </recommendedName>
</protein>
<keyword evidence="2 3" id="KW-0808">Transferase</keyword>
<reference evidence="4 5" key="1">
    <citation type="journal article" date="2020" name="Nat. Commun.">
        <title>Genome of Tripterygium wilfordii and identification of cytochrome P450 involved in triptolide biosynthesis.</title>
        <authorList>
            <person name="Tu L."/>
            <person name="Su P."/>
            <person name="Zhang Z."/>
            <person name="Gao L."/>
            <person name="Wang J."/>
            <person name="Hu T."/>
            <person name="Zhou J."/>
            <person name="Zhang Y."/>
            <person name="Zhao Y."/>
            <person name="Liu Y."/>
            <person name="Song Y."/>
            <person name="Tong Y."/>
            <person name="Lu Y."/>
            <person name="Yang J."/>
            <person name="Xu C."/>
            <person name="Jia M."/>
            <person name="Peters R.J."/>
            <person name="Huang L."/>
            <person name="Gao W."/>
        </authorList>
    </citation>
    <scope>NUCLEOTIDE SEQUENCE [LARGE SCALE GENOMIC DNA]</scope>
    <source>
        <strain evidence="5">cv. XIE 37</strain>
        <tissue evidence="4">Leaf</tissue>
    </source>
</reference>
<dbReference type="InParanoid" id="A0A7J7CVK2"/>
<sequence>MFVIGFKGDTRQLLQVSETSAGWFNFSSSIMVGKYVGQLFGSLGVVMRRCMFNVLSVGPIPNHLAFIMDGNRRYAKKRNLEFGAGHKAGFLSLISILKYCYELGVKYVTVFAFGTDNFNRRPEEVQMLMDLMLEKIEGLLEQESILYQYGVRVLFIGNLKLLKEPVRVGMEKAMKATANNTRSVLLVCVSYSSQAELKHAIRESCKDKSHVVEALNSVDKAYGSTVTKESEECEKISSVFSHDRTQDFCQDELDESGAHKASSVCNNLTVGISNGVIKDDEKIKGECCIVKMVDIKKKMYMAVAPDPDVLIRSSGETRLSNFLLWQTTNCSLYAPASLWPEMGLWEIVWATIIYQRNYFYFERKKKQL</sequence>
<dbReference type="EC" id="2.5.1.-" evidence="3"/>
<dbReference type="Gene3D" id="3.40.1180.10">
    <property type="entry name" value="Decaprenyl diphosphate synthase-like"/>
    <property type="match status" value="1"/>
</dbReference>
<name>A0A7J7CVK2_TRIWF</name>
<dbReference type="InterPro" id="IPR036424">
    <property type="entry name" value="UPP_synth-like_sf"/>
</dbReference>
<accession>A0A7J7CVK2</accession>
<dbReference type="GO" id="GO:0045547">
    <property type="term" value="F:ditrans,polycis-polyprenyl diphosphate synthase [(2E,6E)-farnesyl diphosphate specific] activity"/>
    <property type="evidence" value="ECO:0007669"/>
    <property type="project" value="TreeGrafter"/>
</dbReference>
<proteinExistence type="inferred from homology"/>
<dbReference type="PROSITE" id="PS01066">
    <property type="entry name" value="UPP_SYNTHASE"/>
    <property type="match status" value="1"/>
</dbReference>
<evidence type="ECO:0000256" key="2">
    <source>
        <dbReference type="ARBA" id="ARBA00022679"/>
    </source>
</evidence>
<dbReference type="PANTHER" id="PTHR10291:SF43">
    <property type="entry name" value="DEHYDRODOLICHYL DIPHOSPHATE SYNTHASE COMPLEX SUBUNIT DHDDS"/>
    <property type="match status" value="1"/>
</dbReference>
<dbReference type="SUPFAM" id="SSF64005">
    <property type="entry name" value="Undecaprenyl diphosphate synthase"/>
    <property type="match status" value="1"/>
</dbReference>
<comment type="similarity">
    <text evidence="1 3">Belongs to the UPP synthase family.</text>
</comment>
<dbReference type="HAMAP" id="MF_01139">
    <property type="entry name" value="ISPT"/>
    <property type="match status" value="1"/>
</dbReference>
<dbReference type="Pfam" id="PF01255">
    <property type="entry name" value="Prenyltransf"/>
    <property type="match status" value="1"/>
</dbReference>
<dbReference type="GO" id="GO:0016094">
    <property type="term" value="P:polyprenol biosynthetic process"/>
    <property type="evidence" value="ECO:0007669"/>
    <property type="project" value="TreeGrafter"/>
</dbReference>
<keyword evidence="5" id="KW-1185">Reference proteome</keyword>
<dbReference type="AlphaFoldDB" id="A0A7J7CVK2"/>
<comment type="caution">
    <text evidence="4">The sequence shown here is derived from an EMBL/GenBank/DDBJ whole genome shotgun (WGS) entry which is preliminary data.</text>
</comment>
<evidence type="ECO:0000256" key="1">
    <source>
        <dbReference type="ARBA" id="ARBA00005432"/>
    </source>
</evidence>
<dbReference type="EMBL" id="JAAARO010000013">
    <property type="protein sequence ID" value="KAF5738093.1"/>
    <property type="molecule type" value="Genomic_DNA"/>
</dbReference>
<dbReference type="InterPro" id="IPR001441">
    <property type="entry name" value="UPP_synth-like"/>
</dbReference>
<dbReference type="CDD" id="cd00475">
    <property type="entry name" value="Cis_IPPS"/>
    <property type="match status" value="1"/>
</dbReference>